<feature type="domain" description="Glycosyltransferase 2-like" evidence="1">
    <location>
        <begin position="10"/>
        <end position="138"/>
    </location>
</feature>
<dbReference type="CDD" id="cd00761">
    <property type="entry name" value="Glyco_tranf_GTA_type"/>
    <property type="match status" value="1"/>
</dbReference>
<dbReference type="InterPro" id="IPR029044">
    <property type="entry name" value="Nucleotide-diphossugar_trans"/>
</dbReference>
<dbReference type="Pfam" id="PF00535">
    <property type="entry name" value="Glycos_transf_2"/>
    <property type="match status" value="1"/>
</dbReference>
<reference evidence="3" key="1">
    <citation type="journal article" date="2019" name="Int. J. Syst. Evol. Microbiol.">
        <title>The Global Catalogue of Microorganisms (GCM) 10K type strain sequencing project: providing services to taxonomists for standard genome sequencing and annotation.</title>
        <authorList>
            <consortium name="The Broad Institute Genomics Platform"/>
            <consortium name="The Broad Institute Genome Sequencing Center for Infectious Disease"/>
            <person name="Wu L."/>
            <person name="Ma J."/>
        </authorList>
    </citation>
    <scope>NUCLEOTIDE SEQUENCE [LARGE SCALE GENOMIC DNA]</scope>
    <source>
        <strain evidence="3">JCM 18200</strain>
    </source>
</reference>
<dbReference type="Gene3D" id="3.90.550.10">
    <property type="entry name" value="Spore Coat Polysaccharide Biosynthesis Protein SpsA, Chain A"/>
    <property type="match status" value="1"/>
</dbReference>
<gene>
    <name evidence="2" type="ORF">GCM10023231_11810</name>
</gene>
<keyword evidence="3" id="KW-1185">Reference proteome</keyword>
<dbReference type="PANTHER" id="PTHR22916:SF3">
    <property type="entry name" value="UDP-GLCNAC:BETAGAL BETA-1,3-N-ACETYLGLUCOSAMINYLTRANSFERASE-LIKE PROTEIN 1"/>
    <property type="match status" value="1"/>
</dbReference>
<dbReference type="Proteomes" id="UP001501411">
    <property type="component" value="Unassembled WGS sequence"/>
</dbReference>
<dbReference type="InterPro" id="IPR001173">
    <property type="entry name" value="Glyco_trans_2-like"/>
</dbReference>
<dbReference type="EMBL" id="BAABIQ010000005">
    <property type="protein sequence ID" value="GAA4785541.1"/>
    <property type="molecule type" value="Genomic_DNA"/>
</dbReference>
<comment type="caution">
    <text evidence="2">The sequence shown here is derived from an EMBL/GenBank/DDBJ whole genome shotgun (WGS) entry which is preliminary data.</text>
</comment>
<proteinExistence type="predicted"/>
<organism evidence="2 3">
    <name type="scientific">Olivibacter ginsenosidimutans</name>
    <dbReference type="NCBI Taxonomy" id="1176537"/>
    <lineage>
        <taxon>Bacteria</taxon>
        <taxon>Pseudomonadati</taxon>
        <taxon>Bacteroidota</taxon>
        <taxon>Sphingobacteriia</taxon>
        <taxon>Sphingobacteriales</taxon>
        <taxon>Sphingobacteriaceae</taxon>
        <taxon>Olivibacter</taxon>
    </lineage>
</organism>
<protein>
    <recommendedName>
        <fullName evidence="1">Glycosyltransferase 2-like domain-containing protein</fullName>
    </recommendedName>
</protein>
<accession>A0ABP9AT55</accession>
<dbReference type="SUPFAM" id="SSF53448">
    <property type="entry name" value="Nucleotide-diphospho-sugar transferases"/>
    <property type="match status" value="1"/>
</dbReference>
<evidence type="ECO:0000313" key="3">
    <source>
        <dbReference type="Proteomes" id="UP001501411"/>
    </source>
</evidence>
<dbReference type="PANTHER" id="PTHR22916">
    <property type="entry name" value="GLYCOSYLTRANSFERASE"/>
    <property type="match status" value="1"/>
</dbReference>
<sequence>MSQERMAKVSVIIPCYNCEKFVSRAIESVLNQTCVDWEIILVNNNSTDKTLKILERYAVAYPSKVYVFEEPKRGAQAARNKGLGEAKGVWVQYLDADDEISTDKLERQVALAEENNADVVCGGYKTIQKLQSKLIKIKSIYYKFQDKNKSITANNILETIRLPKVDIWKGLISSQLGITSANLWSKRALESVNGWDEQLTSAQEYDLLFRIMKNNGRIIIDPNLCAKIYKQENSISASTDFDKKEEIINNSINLRFRIRDYLFSKGKLTAELDNYIDHWIYSYLMSFRSIMPGRISTKLKNMKLRISVKTIIRSNILYFFKKTVKTFN</sequence>
<dbReference type="RefSeq" id="WP_345230798.1">
    <property type="nucleotide sequence ID" value="NZ_BAABIQ010000005.1"/>
</dbReference>
<evidence type="ECO:0000259" key="1">
    <source>
        <dbReference type="Pfam" id="PF00535"/>
    </source>
</evidence>
<evidence type="ECO:0000313" key="2">
    <source>
        <dbReference type="EMBL" id="GAA4785541.1"/>
    </source>
</evidence>
<name>A0ABP9AT55_9SPHI</name>